<sequence>MSDQAVQKDSEAIDDSSPEVREEEIIEAKEPYSEEKKSLGKPWVSFSDLLSAFTFLIFVVFLVNSFVFGDKYVEKEKIQIELQTLINNGAGLRAIKFHYDNRASTKRDIIFALKQDKELYYPYTVTLSDILEELRTQQFMQGKPDVDSLQKLDQIIDEYSASNPYDKLEAGQRDLFENIRVKLGDEYSNVASDINKLTDELSNKNKLVNEYLSDSQTSLVVSIVSAFIAVILSLVQMWQSRRGRVARDFKGKHESVQRQEYVIRNKDGTRIRRVVYPDGRVRERVTDNDGVSRVSEYRT</sequence>
<gene>
    <name evidence="3" type="ORF">EX191_22890</name>
</gene>
<evidence type="ECO:0000313" key="3">
    <source>
        <dbReference type="EMBL" id="NKJ70568.1"/>
    </source>
</evidence>
<feature type="region of interest" description="Disordered" evidence="1">
    <location>
        <begin position="1"/>
        <end position="28"/>
    </location>
</feature>
<reference evidence="3 4" key="1">
    <citation type="journal article" date="2019" name="Curr. Microbiol.">
        <title>Vibrio chemaguriensis sp. nov., from Sundarbans, Bay of Bengal.</title>
        <authorList>
            <person name="Ghosh A."/>
            <person name="Bhadury P."/>
        </authorList>
    </citation>
    <scope>NUCLEOTIDE SEQUENCE [LARGE SCALE GENOMIC DNA]</scope>
    <source>
        <strain evidence="3 4">Iso1</strain>
    </source>
</reference>
<keyword evidence="2" id="KW-0472">Membrane</keyword>
<feature type="transmembrane region" description="Helical" evidence="2">
    <location>
        <begin position="49"/>
        <end position="69"/>
    </location>
</feature>
<evidence type="ECO:0000256" key="1">
    <source>
        <dbReference type="SAM" id="MobiDB-lite"/>
    </source>
</evidence>
<accession>A0ABX1I5A8</accession>
<dbReference type="EMBL" id="SHOE01000042">
    <property type="protein sequence ID" value="NKJ70568.1"/>
    <property type="molecule type" value="Genomic_DNA"/>
</dbReference>
<evidence type="ECO:0000313" key="4">
    <source>
        <dbReference type="Proteomes" id="UP000778757"/>
    </source>
</evidence>
<feature type="compositionally biased region" description="Basic and acidic residues" evidence="1">
    <location>
        <begin position="1"/>
        <end position="11"/>
    </location>
</feature>
<keyword evidence="2" id="KW-0812">Transmembrane</keyword>
<evidence type="ECO:0008006" key="5">
    <source>
        <dbReference type="Google" id="ProtNLM"/>
    </source>
</evidence>
<feature type="transmembrane region" description="Helical" evidence="2">
    <location>
        <begin position="219"/>
        <end position="238"/>
    </location>
</feature>
<name>A0ABX1I5A8_9VIBR</name>
<organism evidence="3 4">
    <name type="scientific">Vibrio chemaguriensis</name>
    <dbReference type="NCBI Taxonomy" id="2527672"/>
    <lineage>
        <taxon>Bacteria</taxon>
        <taxon>Pseudomonadati</taxon>
        <taxon>Pseudomonadota</taxon>
        <taxon>Gammaproteobacteria</taxon>
        <taxon>Vibrionales</taxon>
        <taxon>Vibrionaceae</taxon>
        <taxon>Vibrio</taxon>
    </lineage>
</organism>
<keyword evidence="4" id="KW-1185">Reference proteome</keyword>
<keyword evidence="2" id="KW-1133">Transmembrane helix</keyword>
<proteinExistence type="predicted"/>
<dbReference type="RefSeq" id="WP_193448495.1">
    <property type="nucleotide sequence ID" value="NZ_SHOE01000042.1"/>
</dbReference>
<dbReference type="Proteomes" id="UP000778757">
    <property type="component" value="Unassembled WGS sequence"/>
</dbReference>
<feature type="compositionally biased region" description="Acidic residues" evidence="1">
    <location>
        <begin position="12"/>
        <end position="25"/>
    </location>
</feature>
<comment type="caution">
    <text evidence="3">The sequence shown here is derived from an EMBL/GenBank/DDBJ whole genome shotgun (WGS) entry which is preliminary data.</text>
</comment>
<protein>
    <recommendedName>
        <fullName evidence="5">Chemotaxis protein</fullName>
    </recommendedName>
</protein>
<evidence type="ECO:0000256" key="2">
    <source>
        <dbReference type="SAM" id="Phobius"/>
    </source>
</evidence>